<keyword evidence="6" id="KW-0648">Protein biosynthesis</keyword>
<organism evidence="10 11">
    <name type="scientific">Cyclostephanos tholiformis</name>
    <dbReference type="NCBI Taxonomy" id="382380"/>
    <lineage>
        <taxon>Eukaryota</taxon>
        <taxon>Sar</taxon>
        <taxon>Stramenopiles</taxon>
        <taxon>Ochrophyta</taxon>
        <taxon>Bacillariophyta</taxon>
        <taxon>Coscinodiscophyceae</taxon>
        <taxon>Thalassiosirophycidae</taxon>
        <taxon>Stephanodiscales</taxon>
        <taxon>Stephanodiscaceae</taxon>
        <taxon>Cyclostephanos</taxon>
    </lineage>
</organism>
<protein>
    <recommendedName>
        <fullName evidence="2">asparagine--tRNA ligase</fullName>
        <ecNumber evidence="2">6.1.1.22</ecNumber>
    </recommendedName>
</protein>
<dbReference type="Pfam" id="PF00152">
    <property type="entry name" value="tRNA-synt_2"/>
    <property type="match status" value="1"/>
</dbReference>
<gene>
    <name evidence="10" type="ORF">ACHAXA_003714</name>
</gene>
<feature type="domain" description="Aminoacyl-transfer RNA synthetases class-II family profile" evidence="9">
    <location>
        <begin position="267"/>
        <end position="603"/>
    </location>
</feature>
<evidence type="ECO:0000256" key="4">
    <source>
        <dbReference type="ARBA" id="ARBA00022741"/>
    </source>
</evidence>
<accession>A0ABD3RZC7</accession>
<dbReference type="InterPro" id="IPR006195">
    <property type="entry name" value="aa-tRNA-synth_II"/>
</dbReference>
<evidence type="ECO:0000256" key="7">
    <source>
        <dbReference type="ARBA" id="ARBA00023146"/>
    </source>
</evidence>
<keyword evidence="5" id="KW-0067">ATP-binding</keyword>
<dbReference type="NCBIfam" id="NF003037">
    <property type="entry name" value="PRK03932.1"/>
    <property type="match status" value="1"/>
</dbReference>
<dbReference type="InterPro" id="IPR012340">
    <property type="entry name" value="NA-bd_OB-fold"/>
</dbReference>
<dbReference type="GO" id="GO:0005524">
    <property type="term" value="F:ATP binding"/>
    <property type="evidence" value="ECO:0007669"/>
    <property type="project" value="UniProtKB-KW"/>
</dbReference>
<dbReference type="CDD" id="cd00776">
    <property type="entry name" value="AsxRS_core"/>
    <property type="match status" value="1"/>
</dbReference>
<dbReference type="EC" id="6.1.1.22" evidence="2"/>
<keyword evidence="7" id="KW-0030">Aminoacyl-tRNA synthetase</keyword>
<evidence type="ECO:0000256" key="3">
    <source>
        <dbReference type="ARBA" id="ARBA00022598"/>
    </source>
</evidence>
<keyword evidence="11" id="KW-1185">Reference proteome</keyword>
<dbReference type="Pfam" id="PF01336">
    <property type="entry name" value="tRNA_anti-codon"/>
    <property type="match status" value="1"/>
</dbReference>
<sequence>MAAFASPYSSSAYTVGLRGAMGGAGTGTVIVAGGDGGIGRVFAASTRTSWTRAIVWRPSSPSSSSSSSSSLGMSSGGGTIDEVGTDDAIPPPAHAAGGRDDVAVVVDAASSPPSTTSSSSSSSSSMPRRVKTSSIAQSSSIIDEDEIVSIKGWVRTVRKQKTVAFVEVNDGSNMGGIQCVLNIDDVDESTMAEIDKLTTGCSVHAVGNIVKSRGGKQSHELSASSIRIIGQCPGESYPLAKKRHSLEYLRTIAHLRPRTNTIAAVGRVRSILAGAIHSYFQAGGFRYVQTPLITASDCEGAGEMFRVTTLDLDDVDSLPRIRNEKTGIVSRGVDHGRDFFGKAAFLTVSGQLGGEAYATALGDVYTFGPTFRAENSQTARHLAEFWMVEPEMAFADLTSAMDSAEGMLKYVVSRALEECDEDLTFFANFFDKGLRGRLEKLVNTPFVRLPYRDAIMYLREEISKDPSKWQFPEVEFGTDLATEHERWLAEKKFESAVFVYNYPKKIKAFYMRDNDDDGGETVNAMDLLVPGVGELVGGSQREERLDVLVEKMKELDLNIDDYWWYLDLRRFGSVPHAGYGLGFERLVTYVCGIDNIRDAIAFPRYPGNAEF</sequence>
<evidence type="ECO:0000256" key="8">
    <source>
        <dbReference type="SAM" id="MobiDB-lite"/>
    </source>
</evidence>
<dbReference type="GO" id="GO:0004816">
    <property type="term" value="F:asparagine-tRNA ligase activity"/>
    <property type="evidence" value="ECO:0007669"/>
    <property type="project" value="UniProtKB-EC"/>
</dbReference>
<dbReference type="NCBIfam" id="TIGR00457">
    <property type="entry name" value="asnS"/>
    <property type="match status" value="1"/>
</dbReference>
<dbReference type="InterPro" id="IPR004364">
    <property type="entry name" value="Aa-tRNA-synt_II"/>
</dbReference>
<evidence type="ECO:0000256" key="2">
    <source>
        <dbReference type="ARBA" id="ARBA00012816"/>
    </source>
</evidence>
<evidence type="ECO:0000313" key="11">
    <source>
        <dbReference type="Proteomes" id="UP001530377"/>
    </source>
</evidence>
<dbReference type="SUPFAM" id="SSF55681">
    <property type="entry name" value="Class II aaRS and biotin synthetases"/>
    <property type="match status" value="1"/>
</dbReference>
<evidence type="ECO:0000256" key="5">
    <source>
        <dbReference type="ARBA" id="ARBA00022840"/>
    </source>
</evidence>
<keyword evidence="4" id="KW-0547">Nucleotide-binding</keyword>
<feature type="compositionally biased region" description="Low complexity" evidence="8">
    <location>
        <begin position="59"/>
        <end position="73"/>
    </location>
</feature>
<dbReference type="HAMAP" id="MF_00534">
    <property type="entry name" value="Asn_tRNA_synth"/>
    <property type="match status" value="1"/>
</dbReference>
<dbReference type="Gene3D" id="3.30.930.10">
    <property type="entry name" value="Bira Bifunctional Protein, Domain 2"/>
    <property type="match status" value="1"/>
</dbReference>
<feature type="region of interest" description="Disordered" evidence="8">
    <location>
        <begin position="57"/>
        <end position="137"/>
    </location>
</feature>
<keyword evidence="3" id="KW-0436">Ligase</keyword>
<feature type="compositionally biased region" description="Low complexity" evidence="8">
    <location>
        <begin position="103"/>
        <end position="125"/>
    </location>
</feature>
<dbReference type="AlphaFoldDB" id="A0ABD3RZC7"/>
<dbReference type="Gene3D" id="2.40.50.140">
    <property type="entry name" value="Nucleic acid-binding proteins"/>
    <property type="match status" value="1"/>
</dbReference>
<evidence type="ECO:0000256" key="6">
    <source>
        <dbReference type="ARBA" id="ARBA00022917"/>
    </source>
</evidence>
<dbReference type="PROSITE" id="PS50862">
    <property type="entry name" value="AA_TRNA_LIGASE_II"/>
    <property type="match status" value="1"/>
</dbReference>
<dbReference type="InterPro" id="IPR045864">
    <property type="entry name" value="aa-tRNA-synth_II/BPL/LPL"/>
</dbReference>
<evidence type="ECO:0000256" key="1">
    <source>
        <dbReference type="ARBA" id="ARBA00008226"/>
    </source>
</evidence>
<name>A0ABD3RZC7_9STRA</name>
<dbReference type="PRINTS" id="PR01042">
    <property type="entry name" value="TRNASYNTHASP"/>
</dbReference>
<dbReference type="FunFam" id="3.30.930.10:FF:000016">
    <property type="entry name" value="Asparagine--tRNA ligase"/>
    <property type="match status" value="1"/>
</dbReference>
<dbReference type="CDD" id="cd04318">
    <property type="entry name" value="EcAsnRS_like_N"/>
    <property type="match status" value="1"/>
</dbReference>
<dbReference type="Proteomes" id="UP001530377">
    <property type="component" value="Unassembled WGS sequence"/>
</dbReference>
<dbReference type="PANTHER" id="PTHR22594">
    <property type="entry name" value="ASPARTYL/LYSYL-TRNA SYNTHETASE"/>
    <property type="match status" value="1"/>
</dbReference>
<dbReference type="SUPFAM" id="SSF50249">
    <property type="entry name" value="Nucleic acid-binding proteins"/>
    <property type="match status" value="1"/>
</dbReference>
<dbReference type="InterPro" id="IPR002312">
    <property type="entry name" value="Asp/Asn-tRNA-synth_IIb"/>
</dbReference>
<dbReference type="InterPro" id="IPR004522">
    <property type="entry name" value="Asn-tRNA-ligase"/>
</dbReference>
<dbReference type="PANTHER" id="PTHR22594:SF34">
    <property type="entry name" value="ASPARAGINE--TRNA LIGASE, MITOCHONDRIAL-RELATED"/>
    <property type="match status" value="1"/>
</dbReference>
<evidence type="ECO:0000259" key="9">
    <source>
        <dbReference type="PROSITE" id="PS50862"/>
    </source>
</evidence>
<evidence type="ECO:0000313" key="10">
    <source>
        <dbReference type="EMBL" id="KAL3817541.1"/>
    </source>
</evidence>
<proteinExistence type="inferred from homology"/>
<comment type="similarity">
    <text evidence="1">Belongs to the class-II aminoacyl-tRNA synthetase family.</text>
</comment>
<dbReference type="InterPro" id="IPR004365">
    <property type="entry name" value="NA-bd_OB_tRNA"/>
</dbReference>
<reference evidence="10 11" key="1">
    <citation type="submission" date="2024-10" db="EMBL/GenBank/DDBJ databases">
        <title>Updated reference genomes for cyclostephanoid diatoms.</title>
        <authorList>
            <person name="Roberts W.R."/>
            <person name="Alverson A.J."/>
        </authorList>
    </citation>
    <scope>NUCLEOTIDE SEQUENCE [LARGE SCALE GENOMIC DNA]</scope>
    <source>
        <strain evidence="10 11">AJA228-03</strain>
    </source>
</reference>
<dbReference type="GO" id="GO:0006412">
    <property type="term" value="P:translation"/>
    <property type="evidence" value="ECO:0007669"/>
    <property type="project" value="UniProtKB-KW"/>
</dbReference>
<comment type="caution">
    <text evidence="10">The sequence shown here is derived from an EMBL/GenBank/DDBJ whole genome shotgun (WGS) entry which is preliminary data.</text>
</comment>
<dbReference type="EMBL" id="JALLPB020000101">
    <property type="protein sequence ID" value="KAL3817541.1"/>
    <property type="molecule type" value="Genomic_DNA"/>
</dbReference>